<evidence type="ECO:0000313" key="6">
    <source>
        <dbReference type="EMBL" id="THF67026.1"/>
    </source>
</evidence>
<protein>
    <submittedName>
        <fullName evidence="6">Ethanolamine utilization cob(I)yrinic acid a,c-diamide adenosyltransferase EutT</fullName>
        <ecNumber evidence="6">2.5.1.17</ecNumber>
    </submittedName>
</protein>
<evidence type="ECO:0000256" key="1">
    <source>
        <dbReference type="ARBA" id="ARBA00022679"/>
    </source>
</evidence>
<dbReference type="GO" id="GO:0005524">
    <property type="term" value="F:ATP binding"/>
    <property type="evidence" value="ECO:0007669"/>
    <property type="project" value="UniProtKB-KW"/>
</dbReference>
<feature type="domain" description="Cobalamin adenosyltransferase-like" evidence="5">
    <location>
        <begin position="103"/>
        <end position="266"/>
    </location>
</feature>
<feature type="region of interest" description="Disordered" evidence="4">
    <location>
        <begin position="55"/>
        <end position="85"/>
    </location>
</feature>
<dbReference type="Proteomes" id="UP000308430">
    <property type="component" value="Unassembled WGS sequence"/>
</dbReference>
<proteinExistence type="predicted"/>
<dbReference type="InterPro" id="IPR036451">
    <property type="entry name" value="CblAdoTrfase-like_sf"/>
</dbReference>
<name>A0A4S4B5E1_9RHOO</name>
<dbReference type="SUPFAM" id="SSF89028">
    <property type="entry name" value="Cobalamin adenosyltransferase-like"/>
    <property type="match status" value="1"/>
</dbReference>
<dbReference type="GO" id="GO:0006580">
    <property type="term" value="P:ethanolamine metabolic process"/>
    <property type="evidence" value="ECO:0007669"/>
    <property type="project" value="InterPro"/>
</dbReference>
<evidence type="ECO:0000256" key="2">
    <source>
        <dbReference type="ARBA" id="ARBA00022741"/>
    </source>
</evidence>
<dbReference type="EMBL" id="SSOC01000001">
    <property type="protein sequence ID" value="THF67026.1"/>
    <property type="molecule type" value="Genomic_DNA"/>
</dbReference>
<dbReference type="OrthoDB" id="306726at2"/>
<gene>
    <name evidence="6" type="primary">eutT</name>
    <name evidence="6" type="ORF">E6C76_01130</name>
</gene>
<evidence type="ECO:0000313" key="7">
    <source>
        <dbReference type="Proteomes" id="UP000308430"/>
    </source>
</evidence>
<dbReference type="PIRSF" id="PIRSF012294">
    <property type="entry name" value="ATR_EutT"/>
    <property type="match status" value="1"/>
</dbReference>
<dbReference type="RefSeq" id="WP_136346435.1">
    <property type="nucleotide sequence ID" value="NZ_SSOC01000001.1"/>
</dbReference>
<sequence length="282" mass="30644">MTTYITETWLRERHALADGTELHLPAGAALTPAAQSLIGERHLRVKYVDESGQVFVDNPSAGRGKPGGGGDAGERKRVHPLTGGDRAHPMHCTLCRQAVDKKPDTLTHLNADTLVSKNDPRIHLRGRIDSAIACAVWIQAELAESDKPSSRRIAPYLADIRSDLGNVLRAEATGEPLHAVHMGGFDAEAIHRMSHAPLQHLGYDHIVPEAAHGLTAARLNLLRTAIRDVELVAARLYIGGDFEIARPDILEGLNRLSSAVYVLMIVAVMVDRGMTVKEAAWN</sequence>
<evidence type="ECO:0000256" key="3">
    <source>
        <dbReference type="ARBA" id="ARBA00022840"/>
    </source>
</evidence>
<keyword evidence="7" id="KW-1185">Reference proteome</keyword>
<accession>A0A4S4B5E1</accession>
<organism evidence="6 7">
    <name type="scientific">Pseudothauera nasutitermitis</name>
    <dbReference type="NCBI Taxonomy" id="2565930"/>
    <lineage>
        <taxon>Bacteria</taxon>
        <taxon>Pseudomonadati</taxon>
        <taxon>Pseudomonadota</taxon>
        <taxon>Betaproteobacteria</taxon>
        <taxon>Rhodocyclales</taxon>
        <taxon>Zoogloeaceae</taxon>
        <taxon>Pseudothauera</taxon>
    </lineage>
</organism>
<dbReference type="Pfam" id="PF01923">
    <property type="entry name" value="Cob_adeno_trans"/>
    <property type="match status" value="1"/>
</dbReference>
<keyword evidence="1 6" id="KW-0808">Transferase</keyword>
<dbReference type="InterPro" id="IPR016030">
    <property type="entry name" value="CblAdoTrfase-like"/>
</dbReference>
<evidence type="ECO:0000256" key="4">
    <source>
        <dbReference type="SAM" id="MobiDB-lite"/>
    </source>
</evidence>
<dbReference type="AlphaFoldDB" id="A0A4S4B5E1"/>
<dbReference type="EC" id="2.5.1.17" evidence="6"/>
<keyword evidence="3" id="KW-0067">ATP-binding</keyword>
<dbReference type="InterPro" id="IPR009194">
    <property type="entry name" value="AdoTrfase_EutT"/>
</dbReference>
<reference evidence="6 7" key="1">
    <citation type="submission" date="2019-04" db="EMBL/GenBank/DDBJ databases">
        <title>Azoarcus nasutitermitis sp. nov. isolated from termite nest.</title>
        <authorList>
            <person name="Lin S.-Y."/>
            <person name="Hameed A."/>
            <person name="Hsu Y.-H."/>
            <person name="Young C.-C."/>
        </authorList>
    </citation>
    <scope>NUCLEOTIDE SEQUENCE [LARGE SCALE GENOMIC DNA]</scope>
    <source>
        <strain evidence="6 7">CC-YHH838</strain>
    </source>
</reference>
<dbReference type="GO" id="GO:0008817">
    <property type="term" value="F:corrinoid adenosyltransferase activity"/>
    <property type="evidence" value="ECO:0007669"/>
    <property type="project" value="UniProtKB-EC"/>
</dbReference>
<dbReference type="NCBIfam" id="NF011595">
    <property type="entry name" value="PRK15020.1"/>
    <property type="match status" value="1"/>
</dbReference>
<dbReference type="Gene3D" id="1.20.1200.10">
    <property type="entry name" value="Cobalamin adenosyltransferase-like"/>
    <property type="match status" value="1"/>
</dbReference>
<keyword evidence="2" id="KW-0547">Nucleotide-binding</keyword>
<dbReference type="GO" id="GO:0009236">
    <property type="term" value="P:cobalamin biosynthetic process"/>
    <property type="evidence" value="ECO:0007669"/>
    <property type="project" value="InterPro"/>
</dbReference>
<evidence type="ECO:0000259" key="5">
    <source>
        <dbReference type="Pfam" id="PF01923"/>
    </source>
</evidence>
<comment type="caution">
    <text evidence="6">The sequence shown here is derived from an EMBL/GenBank/DDBJ whole genome shotgun (WGS) entry which is preliminary data.</text>
</comment>